<dbReference type="Proteomes" id="UP001165063">
    <property type="component" value="Unassembled WGS sequence"/>
</dbReference>
<comment type="caution">
    <text evidence="2">The sequence shown here is derived from an EMBL/GenBank/DDBJ whole genome shotgun (WGS) entry which is preliminary data.</text>
</comment>
<feature type="compositionally biased region" description="Basic residues" evidence="1">
    <location>
        <begin position="47"/>
        <end position="56"/>
    </location>
</feature>
<dbReference type="OrthoDB" id="3998042at2759"/>
<reference evidence="2" key="1">
    <citation type="submission" date="2023-04" db="EMBL/GenBank/DDBJ databases">
        <title>Ambrosiozyma monospora NBRC 1965.</title>
        <authorList>
            <person name="Ichikawa N."/>
            <person name="Sato H."/>
            <person name="Tonouchi N."/>
        </authorList>
    </citation>
    <scope>NUCLEOTIDE SEQUENCE</scope>
    <source>
        <strain evidence="2">NBRC 1965</strain>
    </source>
</reference>
<accession>A0A9W6YTZ3</accession>
<evidence type="ECO:0000256" key="1">
    <source>
        <dbReference type="SAM" id="MobiDB-lite"/>
    </source>
</evidence>
<name>A0A9W6YTZ3_AMBMO</name>
<feature type="compositionally biased region" description="Low complexity" evidence="1">
    <location>
        <begin position="36"/>
        <end position="46"/>
    </location>
</feature>
<evidence type="ECO:0000313" key="2">
    <source>
        <dbReference type="EMBL" id="GMG21321.1"/>
    </source>
</evidence>
<sequence>MAITRSRTSTNVTKSNEETPVQHPTKRKGTNRTKKQAPPTKQPKSIKSTKTRKATKSTKLIIPAKSSKTTKTAKPVKVAKATKTTKTTTQKQVKTNTAVRSKVSKPKTQTRALPKTIKRDINVEKEQEDTIGKDLTPYRRGQLKKKLKMIEIANSVKPSFLGKSTSKFHHDQKHSSALKISLDPKSKYSINTITAYNPLRTEILEAKTKKALNELKLKVNRQKTLNQLKLPSIRSDKILKAALNELKCEVESQDEQKLTIRNQFLKNEMDLNKLGLNSYDKEIYKTYLKYKDQSTKLDGDGNNANPITPAIHQNLVPNLYLELNNMNGLEFINIAKTATDFELKNILKDLHQHPEDYTEFDETKAFDGLDASDFTTIRDIDEFTVH</sequence>
<gene>
    <name evidence="2" type="ORF">Amon01_000190900</name>
</gene>
<feature type="compositionally biased region" description="Polar residues" evidence="1">
    <location>
        <begin position="1"/>
        <end position="14"/>
    </location>
</feature>
<feature type="compositionally biased region" description="Basic residues" evidence="1">
    <location>
        <begin position="24"/>
        <end position="35"/>
    </location>
</feature>
<feature type="compositionally biased region" description="Low complexity" evidence="1">
    <location>
        <begin position="57"/>
        <end position="95"/>
    </location>
</feature>
<keyword evidence="3" id="KW-1185">Reference proteome</keyword>
<proteinExistence type="predicted"/>
<feature type="region of interest" description="Disordered" evidence="1">
    <location>
        <begin position="1"/>
        <end position="110"/>
    </location>
</feature>
<protein>
    <submittedName>
        <fullName evidence="2">Unnamed protein product</fullName>
    </submittedName>
</protein>
<dbReference type="AlphaFoldDB" id="A0A9W6YTZ3"/>
<organism evidence="2 3">
    <name type="scientific">Ambrosiozyma monospora</name>
    <name type="common">Yeast</name>
    <name type="synonym">Endomycopsis monosporus</name>
    <dbReference type="NCBI Taxonomy" id="43982"/>
    <lineage>
        <taxon>Eukaryota</taxon>
        <taxon>Fungi</taxon>
        <taxon>Dikarya</taxon>
        <taxon>Ascomycota</taxon>
        <taxon>Saccharomycotina</taxon>
        <taxon>Pichiomycetes</taxon>
        <taxon>Pichiales</taxon>
        <taxon>Pichiaceae</taxon>
        <taxon>Ambrosiozyma</taxon>
    </lineage>
</organism>
<evidence type="ECO:0000313" key="3">
    <source>
        <dbReference type="Proteomes" id="UP001165063"/>
    </source>
</evidence>
<dbReference type="EMBL" id="BSXU01000629">
    <property type="protein sequence ID" value="GMG21321.1"/>
    <property type="molecule type" value="Genomic_DNA"/>
</dbReference>